<protein>
    <submittedName>
        <fullName evidence="2">Uncharacterized protein</fullName>
    </submittedName>
</protein>
<organism evidence="2 4">
    <name type="scientific">Puccinia graminis f. sp. tritici</name>
    <dbReference type="NCBI Taxonomy" id="56615"/>
    <lineage>
        <taxon>Eukaryota</taxon>
        <taxon>Fungi</taxon>
        <taxon>Dikarya</taxon>
        <taxon>Basidiomycota</taxon>
        <taxon>Pucciniomycotina</taxon>
        <taxon>Pucciniomycetes</taxon>
        <taxon>Pucciniales</taxon>
        <taxon>Pucciniaceae</taxon>
        <taxon>Puccinia</taxon>
    </lineage>
</organism>
<dbReference type="Proteomes" id="UP000324748">
    <property type="component" value="Unassembled WGS sequence"/>
</dbReference>
<name>A0A5B0S8X9_PUCGR</name>
<keyword evidence="3" id="KW-1185">Reference proteome</keyword>
<evidence type="ECO:0000313" key="2">
    <source>
        <dbReference type="EMBL" id="KAA1132954.1"/>
    </source>
</evidence>
<proteinExistence type="predicted"/>
<evidence type="ECO:0000313" key="1">
    <source>
        <dbReference type="EMBL" id="KAA1084412.1"/>
    </source>
</evidence>
<evidence type="ECO:0000313" key="4">
    <source>
        <dbReference type="Proteomes" id="UP000325313"/>
    </source>
</evidence>
<sequence>MAEPDTLTRHQFRHQAEFAAKVFGRLAEYDFQRGLTDTPVDLSIERLRSNEDILTELHSTLLPLLRKQIIDLFDAMWMPNRVPKTHYVSSLNLKLVIEIQPKLELNLDRINRIIDDIIPGRIHESSQICDQHFKQFKCYRLRGLDRTIREEMNDELATFFLHSRWFVETVPPPVERQVYQGSAFVHSLKTIDAAITWSKGSELHIIYDYWHEKLQAIDTSLDDLFVLADPENERQIQPIIQLSQSFVPLIKLSKIFFKKIASEGMDKNNAPLFTEMSSHQLTLFENTVGEIEESVFSIVCSLEDSDEYSPNFTVHLNDKVKALISQFQSCLLLVDLYIVPLFTEINVCSSQSYFKTWIVTWNTLLSQATHKAFHACKLYRTD</sequence>
<dbReference type="AlphaFoldDB" id="A0A5B0S8X9"/>
<dbReference type="EMBL" id="VDEP01000074">
    <property type="protein sequence ID" value="KAA1132954.1"/>
    <property type="molecule type" value="Genomic_DNA"/>
</dbReference>
<evidence type="ECO:0000313" key="3">
    <source>
        <dbReference type="Proteomes" id="UP000324748"/>
    </source>
</evidence>
<dbReference type="Proteomes" id="UP000325313">
    <property type="component" value="Unassembled WGS sequence"/>
</dbReference>
<dbReference type="EMBL" id="VSWC01000118">
    <property type="protein sequence ID" value="KAA1084412.1"/>
    <property type="molecule type" value="Genomic_DNA"/>
</dbReference>
<gene>
    <name evidence="1" type="ORF">PGT21_027103</name>
    <name evidence="2" type="ORF">PGTUg99_010319</name>
</gene>
<dbReference type="PANTHER" id="PTHR33069:SF3">
    <property type="entry name" value="DYNEIN HEAVY CHAIN TAIL DOMAIN-CONTAINING PROTEIN"/>
    <property type="match status" value="1"/>
</dbReference>
<comment type="caution">
    <text evidence="2">The sequence shown here is derived from an EMBL/GenBank/DDBJ whole genome shotgun (WGS) entry which is preliminary data.</text>
</comment>
<dbReference type="PANTHER" id="PTHR33069">
    <property type="entry name" value="CHROMOSOME 7, WHOLE GENOME SHOTGUN SEQUENCE-RELATED"/>
    <property type="match status" value="1"/>
</dbReference>
<accession>A0A5B0S8X9</accession>
<dbReference type="OrthoDB" id="2498586at2759"/>
<reference evidence="3 4" key="1">
    <citation type="submission" date="2019-05" db="EMBL/GenBank/DDBJ databases">
        <title>Emergence of the Ug99 lineage of the wheat stem rust pathogen through somatic hybridization.</title>
        <authorList>
            <person name="Li F."/>
            <person name="Upadhyaya N.M."/>
            <person name="Sperschneider J."/>
            <person name="Matny O."/>
            <person name="Nguyen-Phuc H."/>
            <person name="Mago R."/>
            <person name="Raley C."/>
            <person name="Miller M.E."/>
            <person name="Silverstein K.A.T."/>
            <person name="Henningsen E."/>
            <person name="Hirsch C.D."/>
            <person name="Visser B."/>
            <person name="Pretorius Z.A."/>
            <person name="Steffenson B.J."/>
            <person name="Schwessinger B."/>
            <person name="Dodds P.N."/>
            <person name="Figueroa M."/>
        </authorList>
    </citation>
    <scope>NUCLEOTIDE SEQUENCE [LARGE SCALE GENOMIC DNA]</scope>
    <source>
        <strain evidence="1">21-0</strain>
        <strain evidence="2 4">Ug99</strain>
    </source>
</reference>